<dbReference type="SUPFAM" id="SSF50494">
    <property type="entry name" value="Trypsin-like serine proteases"/>
    <property type="match status" value="1"/>
</dbReference>
<dbReference type="PRINTS" id="PR00722">
    <property type="entry name" value="CHYMOTRYPSIN"/>
</dbReference>
<dbReference type="InterPro" id="IPR050430">
    <property type="entry name" value="Peptidase_S1"/>
</dbReference>
<comment type="caution">
    <text evidence="9">The sequence shown here is derived from an EMBL/GenBank/DDBJ whole genome shotgun (WGS) entry which is preliminary data.</text>
</comment>
<dbReference type="InterPro" id="IPR018114">
    <property type="entry name" value="TRYPSIN_HIS"/>
</dbReference>
<dbReference type="InterPro" id="IPR009003">
    <property type="entry name" value="Peptidase_S1_PA"/>
</dbReference>
<feature type="non-terminal residue" evidence="9">
    <location>
        <position position="255"/>
    </location>
</feature>
<dbReference type="InterPro" id="IPR001254">
    <property type="entry name" value="Trypsin_dom"/>
</dbReference>
<dbReference type="Gene3D" id="2.40.10.10">
    <property type="entry name" value="Trypsin-like serine proteases"/>
    <property type="match status" value="1"/>
</dbReference>
<dbReference type="PANTHER" id="PTHR24276:SF95">
    <property type="entry name" value="PEPTIDASE S1 DOMAIN-CONTAINING PROTEIN"/>
    <property type="match status" value="1"/>
</dbReference>
<evidence type="ECO:0000256" key="1">
    <source>
        <dbReference type="ARBA" id="ARBA00004239"/>
    </source>
</evidence>
<proteinExistence type="inferred from homology"/>
<evidence type="ECO:0000256" key="2">
    <source>
        <dbReference type="ARBA" id="ARBA00007664"/>
    </source>
</evidence>
<dbReference type="InterPro" id="IPR033116">
    <property type="entry name" value="TRYPSIN_SER"/>
</dbReference>
<keyword evidence="6" id="KW-1015">Disulfide bond</keyword>
<organism evidence="9 10">
    <name type="scientific">Ignelater luminosus</name>
    <name type="common">Cucubano</name>
    <name type="synonym">Pyrophorus luminosus</name>
    <dbReference type="NCBI Taxonomy" id="2038154"/>
    <lineage>
        <taxon>Eukaryota</taxon>
        <taxon>Metazoa</taxon>
        <taxon>Ecdysozoa</taxon>
        <taxon>Arthropoda</taxon>
        <taxon>Hexapoda</taxon>
        <taxon>Insecta</taxon>
        <taxon>Pterygota</taxon>
        <taxon>Neoptera</taxon>
        <taxon>Endopterygota</taxon>
        <taxon>Coleoptera</taxon>
        <taxon>Polyphaga</taxon>
        <taxon>Elateriformia</taxon>
        <taxon>Elateroidea</taxon>
        <taxon>Elateridae</taxon>
        <taxon>Agrypninae</taxon>
        <taxon>Pyrophorini</taxon>
        <taxon>Ignelater</taxon>
    </lineage>
</organism>
<comment type="subcellular location">
    <subcellularLocation>
        <location evidence="1">Secreted</location>
        <location evidence="1">Extracellular space</location>
    </subcellularLocation>
</comment>
<dbReference type="AlphaFoldDB" id="A0A8K0G7T6"/>
<evidence type="ECO:0000256" key="6">
    <source>
        <dbReference type="ARBA" id="ARBA00023157"/>
    </source>
</evidence>
<dbReference type="GO" id="GO:0006508">
    <property type="term" value="P:proteolysis"/>
    <property type="evidence" value="ECO:0007669"/>
    <property type="project" value="UniProtKB-KW"/>
</dbReference>
<evidence type="ECO:0000313" key="10">
    <source>
        <dbReference type="Proteomes" id="UP000801492"/>
    </source>
</evidence>
<dbReference type="InterPro" id="IPR001314">
    <property type="entry name" value="Peptidase_S1A"/>
</dbReference>
<dbReference type="GO" id="GO:0004252">
    <property type="term" value="F:serine-type endopeptidase activity"/>
    <property type="evidence" value="ECO:0007669"/>
    <property type="project" value="InterPro"/>
</dbReference>
<keyword evidence="10" id="KW-1185">Reference proteome</keyword>
<evidence type="ECO:0000256" key="5">
    <source>
        <dbReference type="ARBA" id="ARBA00022825"/>
    </source>
</evidence>
<dbReference type="Proteomes" id="UP000801492">
    <property type="component" value="Unassembled WGS sequence"/>
</dbReference>
<dbReference type="PROSITE" id="PS00135">
    <property type="entry name" value="TRYPSIN_SER"/>
    <property type="match status" value="1"/>
</dbReference>
<dbReference type="PROSITE" id="PS00134">
    <property type="entry name" value="TRYPSIN_HIS"/>
    <property type="match status" value="1"/>
</dbReference>
<reference evidence="9" key="1">
    <citation type="submission" date="2019-08" db="EMBL/GenBank/DDBJ databases">
        <title>The genome of the North American firefly Photinus pyralis.</title>
        <authorList>
            <consortium name="Photinus pyralis genome working group"/>
            <person name="Fallon T.R."/>
            <person name="Sander Lower S.E."/>
            <person name="Weng J.-K."/>
        </authorList>
    </citation>
    <scope>NUCLEOTIDE SEQUENCE</scope>
    <source>
        <strain evidence="9">TRF0915ILg1</strain>
        <tissue evidence="9">Whole body</tissue>
    </source>
</reference>
<evidence type="ECO:0000259" key="8">
    <source>
        <dbReference type="PROSITE" id="PS50240"/>
    </source>
</evidence>
<evidence type="ECO:0000313" key="9">
    <source>
        <dbReference type="EMBL" id="KAF2889006.1"/>
    </source>
</evidence>
<dbReference type="FunFam" id="2.40.10.10:FF:000036">
    <property type="entry name" value="Trypsin beta"/>
    <property type="match status" value="1"/>
</dbReference>
<keyword evidence="5 7" id="KW-0720">Serine protease</keyword>
<name>A0A8K0G7T6_IGNLU</name>
<dbReference type="Pfam" id="PF00089">
    <property type="entry name" value="Trypsin"/>
    <property type="match status" value="1"/>
</dbReference>
<keyword evidence="4 7" id="KW-0378">Hydrolase</keyword>
<dbReference type="EMBL" id="VTPC01071810">
    <property type="protein sequence ID" value="KAF2889006.1"/>
    <property type="molecule type" value="Genomic_DNA"/>
</dbReference>
<protein>
    <recommendedName>
        <fullName evidence="8">Peptidase S1 domain-containing protein</fullName>
    </recommendedName>
</protein>
<keyword evidence="3 7" id="KW-0645">Protease</keyword>
<evidence type="ECO:0000256" key="3">
    <source>
        <dbReference type="ARBA" id="ARBA00022670"/>
    </source>
</evidence>
<accession>A0A8K0G7T6</accession>
<dbReference type="FunFam" id="2.40.10.10:FF:000068">
    <property type="entry name" value="transmembrane protease serine 2"/>
    <property type="match status" value="1"/>
</dbReference>
<gene>
    <name evidence="9" type="ORF">ILUMI_17167</name>
</gene>
<dbReference type="InterPro" id="IPR043504">
    <property type="entry name" value="Peptidase_S1_PA_chymotrypsin"/>
</dbReference>
<dbReference type="SMART" id="SM00020">
    <property type="entry name" value="Tryp_SPc"/>
    <property type="match status" value="1"/>
</dbReference>
<comment type="similarity">
    <text evidence="2">Belongs to the peptidase S1 family.</text>
</comment>
<evidence type="ECO:0000256" key="4">
    <source>
        <dbReference type="ARBA" id="ARBA00022801"/>
    </source>
</evidence>
<feature type="domain" description="Peptidase S1" evidence="8">
    <location>
        <begin position="21"/>
        <end position="253"/>
    </location>
</feature>
<dbReference type="GO" id="GO:0005576">
    <property type="term" value="C:extracellular region"/>
    <property type="evidence" value="ECO:0007669"/>
    <property type="project" value="UniProtKB-SubCell"/>
</dbReference>
<sequence>ALAEPLQRSLFKDAEKSGARIVGGAPALRYEFPHQIAIHMNNQHICGGSILTTQWVVTAGHCIVGSANQMVVYAGMLNQRENHPDVQALRVSRIVVHPAYPGGVAPNDIALMQLASSLRWTQAVQPISLPREHEEFTGLAWVSGWGYLSSANPVTPTALQKLNMRIWTYSQCANNLNALIGTSYPLDDTMICLGGPITGRETVCQGDSGGPVVQNGKLLGVASWTLTPCGTYAAPSVYTKVSKFVTFIRQYVPGV</sequence>
<dbReference type="OrthoDB" id="10061449at2759"/>
<evidence type="ECO:0000256" key="7">
    <source>
        <dbReference type="RuleBase" id="RU363034"/>
    </source>
</evidence>
<dbReference type="PANTHER" id="PTHR24276">
    <property type="entry name" value="POLYSERASE-RELATED"/>
    <property type="match status" value="1"/>
</dbReference>
<dbReference type="CDD" id="cd00190">
    <property type="entry name" value="Tryp_SPc"/>
    <property type="match status" value="1"/>
</dbReference>
<dbReference type="PROSITE" id="PS50240">
    <property type="entry name" value="TRYPSIN_DOM"/>
    <property type="match status" value="1"/>
</dbReference>